<organism evidence="2">
    <name type="scientific">marine sediment metagenome</name>
    <dbReference type="NCBI Taxonomy" id="412755"/>
    <lineage>
        <taxon>unclassified sequences</taxon>
        <taxon>metagenomes</taxon>
        <taxon>ecological metagenomes</taxon>
    </lineage>
</organism>
<gene>
    <name evidence="2" type="ORF">LCGC14_1341120</name>
</gene>
<name>A0A0F9MUM4_9ZZZZ</name>
<dbReference type="InterPro" id="IPR013216">
    <property type="entry name" value="Methyltransf_11"/>
</dbReference>
<proteinExistence type="predicted"/>
<evidence type="ECO:0000313" key="2">
    <source>
        <dbReference type="EMBL" id="KKM80315.1"/>
    </source>
</evidence>
<dbReference type="Pfam" id="PF08241">
    <property type="entry name" value="Methyltransf_11"/>
    <property type="match status" value="1"/>
</dbReference>
<comment type="caution">
    <text evidence="2">The sequence shown here is derived from an EMBL/GenBank/DDBJ whole genome shotgun (WGS) entry which is preliminary data.</text>
</comment>
<dbReference type="EMBL" id="LAZR01008205">
    <property type="protein sequence ID" value="KKM80315.1"/>
    <property type="molecule type" value="Genomic_DNA"/>
</dbReference>
<reference evidence="2" key="1">
    <citation type="journal article" date="2015" name="Nature">
        <title>Complex archaea that bridge the gap between prokaryotes and eukaryotes.</title>
        <authorList>
            <person name="Spang A."/>
            <person name="Saw J.H."/>
            <person name="Jorgensen S.L."/>
            <person name="Zaremba-Niedzwiedzka K."/>
            <person name="Martijn J."/>
            <person name="Lind A.E."/>
            <person name="van Eijk R."/>
            <person name="Schleper C."/>
            <person name="Guy L."/>
            <person name="Ettema T.J."/>
        </authorList>
    </citation>
    <scope>NUCLEOTIDE SEQUENCE</scope>
</reference>
<evidence type="ECO:0000259" key="1">
    <source>
        <dbReference type="Pfam" id="PF08241"/>
    </source>
</evidence>
<dbReference type="Gene3D" id="3.40.50.150">
    <property type="entry name" value="Vaccinia Virus protein VP39"/>
    <property type="match status" value="1"/>
</dbReference>
<dbReference type="SUPFAM" id="SSF53335">
    <property type="entry name" value="S-adenosyl-L-methionine-dependent methyltransferases"/>
    <property type="match status" value="1"/>
</dbReference>
<accession>A0A0F9MUM4</accession>
<feature type="domain" description="Methyltransferase type 11" evidence="1">
    <location>
        <begin position="63"/>
        <end position="124"/>
    </location>
</feature>
<protein>
    <recommendedName>
        <fullName evidence="1">Methyltransferase type 11 domain-containing protein</fullName>
    </recommendedName>
</protein>
<sequence>MSIILLGIMKYECIAQSTERVERWKVYAEAKEYAKNTGKPMLVVGLPKTTLSHGFLEEGCGDICIDIDQRVLEVSIEAEGKVADVRNIPYSDKYFSSAFCSHTLEHLNTIDDCEVAVSELRRVADKVFIVSPHKWALSAWFNPEHHLWISED</sequence>
<dbReference type="AlphaFoldDB" id="A0A0F9MUM4"/>
<feature type="non-terminal residue" evidence="2">
    <location>
        <position position="152"/>
    </location>
</feature>
<dbReference type="InterPro" id="IPR029063">
    <property type="entry name" value="SAM-dependent_MTases_sf"/>
</dbReference>
<dbReference type="GO" id="GO:0008757">
    <property type="term" value="F:S-adenosylmethionine-dependent methyltransferase activity"/>
    <property type="evidence" value="ECO:0007669"/>
    <property type="project" value="InterPro"/>
</dbReference>